<accession>A0AAN0VVV7</accession>
<proteinExistence type="predicted"/>
<reference evidence="2 3" key="1">
    <citation type="submission" date="2014-09" db="EMBL/GenBank/DDBJ databases">
        <authorList>
            <person name="Chan K.-G."/>
        </authorList>
    </citation>
    <scope>NUCLEOTIDE SEQUENCE [LARGE SCALE GENOMIC DNA]</scope>
    <source>
        <strain evidence="2 3">M006</strain>
    </source>
</reference>
<name>A0AAN0VVV7_9ENTR</name>
<evidence type="ECO:0000313" key="2">
    <source>
        <dbReference type="EMBL" id="AIR63507.1"/>
    </source>
</evidence>
<keyword evidence="1" id="KW-1133">Transmembrane helix</keyword>
<dbReference type="EMBL" id="CP009458">
    <property type="protein sequence ID" value="AIR63507.1"/>
    <property type="molecule type" value="Genomic_DNA"/>
</dbReference>
<sequence>MVRHFQQLNIQSLHRYTQRLCFLIYVGSLFVVGMMGEGLILVEPCRPLNRQQKLTGSFLVTMEPEQVMHGTAIKIFLMIFGSLKQLKR</sequence>
<dbReference type="Proteomes" id="UP000029516">
    <property type="component" value="Chromosome"/>
</dbReference>
<feature type="transmembrane region" description="Helical" evidence="1">
    <location>
        <begin position="20"/>
        <end position="42"/>
    </location>
</feature>
<protein>
    <submittedName>
        <fullName evidence="2">Uncharacterized protein</fullName>
    </submittedName>
</protein>
<evidence type="ECO:0000313" key="3">
    <source>
        <dbReference type="Proteomes" id="UP000029516"/>
    </source>
</evidence>
<dbReference type="AlphaFoldDB" id="A0AAN0VVV7"/>
<gene>
    <name evidence="2" type="ORF">LH23_23410</name>
</gene>
<evidence type="ECO:0000256" key="1">
    <source>
        <dbReference type="SAM" id="Phobius"/>
    </source>
</evidence>
<dbReference type="KEGG" id="cem:LH23_23410"/>
<organism evidence="2 3">
    <name type="scientific">Cedecea neteri</name>
    <dbReference type="NCBI Taxonomy" id="158822"/>
    <lineage>
        <taxon>Bacteria</taxon>
        <taxon>Pseudomonadati</taxon>
        <taxon>Pseudomonadota</taxon>
        <taxon>Gammaproteobacteria</taxon>
        <taxon>Enterobacterales</taxon>
        <taxon>Enterobacteriaceae</taxon>
        <taxon>Cedecea</taxon>
    </lineage>
</organism>
<keyword evidence="1" id="KW-0472">Membrane</keyword>
<feature type="transmembrane region" description="Helical" evidence="1">
    <location>
        <begin position="66"/>
        <end position="83"/>
    </location>
</feature>
<keyword evidence="1" id="KW-0812">Transmembrane</keyword>